<dbReference type="Proteomes" id="UP000815677">
    <property type="component" value="Unassembled WGS sequence"/>
</dbReference>
<name>A0ABQ0KVQ6_MYCCL</name>
<dbReference type="InterPro" id="IPR013761">
    <property type="entry name" value="SAM/pointed_sf"/>
</dbReference>
<sequence length="233" mass="26094">PAKPVKEPKETELAFREELVLVKTALRCDECTTGLCYRKKAPNGDKIGAHGTCTLADATLWARLMKNDPNLPRDCSIPPNAIKFDTVVNPKERRQRTSRPGASVEIKQPDIHIHLADGPLGPSYTNHVKRAREDDDEGSPADYAKDIVSVKTLLSELDSKMPESKFARYAEVLQREEVHYCHQLAELSERELREMGVGKGSVKDLLNGARRMVHAAKKRRTAEKENVVEIDSD</sequence>
<dbReference type="EMBL" id="DF838472">
    <property type="protein sequence ID" value="GAT43018.1"/>
    <property type="molecule type" value="Genomic_DNA"/>
</dbReference>
<evidence type="ECO:0008006" key="3">
    <source>
        <dbReference type="Google" id="ProtNLM"/>
    </source>
</evidence>
<organism evidence="1 2">
    <name type="scientific">Mycena chlorophos</name>
    <name type="common">Agaric fungus</name>
    <name type="synonym">Agaricus chlorophos</name>
    <dbReference type="NCBI Taxonomy" id="658473"/>
    <lineage>
        <taxon>Eukaryota</taxon>
        <taxon>Fungi</taxon>
        <taxon>Dikarya</taxon>
        <taxon>Basidiomycota</taxon>
        <taxon>Agaricomycotina</taxon>
        <taxon>Agaricomycetes</taxon>
        <taxon>Agaricomycetidae</taxon>
        <taxon>Agaricales</taxon>
        <taxon>Marasmiineae</taxon>
        <taxon>Mycenaceae</taxon>
        <taxon>Mycena</taxon>
    </lineage>
</organism>
<keyword evidence="2" id="KW-1185">Reference proteome</keyword>
<proteinExistence type="predicted"/>
<gene>
    <name evidence="1" type="ORF">MCHLO_00711</name>
</gene>
<feature type="non-terminal residue" evidence="1">
    <location>
        <position position="1"/>
    </location>
</feature>
<accession>A0ABQ0KVQ6</accession>
<dbReference type="Gene3D" id="1.10.150.50">
    <property type="entry name" value="Transcription Factor, Ets-1"/>
    <property type="match status" value="1"/>
</dbReference>
<evidence type="ECO:0000313" key="2">
    <source>
        <dbReference type="Proteomes" id="UP000815677"/>
    </source>
</evidence>
<evidence type="ECO:0000313" key="1">
    <source>
        <dbReference type="EMBL" id="GAT43018.1"/>
    </source>
</evidence>
<reference evidence="1" key="1">
    <citation type="submission" date="2014-09" db="EMBL/GenBank/DDBJ databases">
        <title>Genome sequence of the luminous mushroom Mycena chlorophos for searching fungal bioluminescence genes.</title>
        <authorList>
            <person name="Tanaka Y."/>
            <person name="Kasuga D."/>
            <person name="Oba Y."/>
            <person name="Hase S."/>
            <person name="Sato K."/>
            <person name="Oba Y."/>
            <person name="Sakakibara Y."/>
        </authorList>
    </citation>
    <scope>NUCLEOTIDE SEQUENCE</scope>
</reference>
<protein>
    <recommendedName>
        <fullName evidence="3">SAM domain-containing protein</fullName>
    </recommendedName>
</protein>